<feature type="coiled-coil region" evidence="1">
    <location>
        <begin position="210"/>
        <end position="237"/>
    </location>
</feature>
<reference evidence="3" key="1">
    <citation type="submission" date="2021-03" db="EMBL/GenBank/DDBJ databases">
        <authorList>
            <person name="Tagirdzhanova G."/>
        </authorList>
    </citation>
    <scope>NUCLEOTIDE SEQUENCE</scope>
</reference>
<evidence type="ECO:0000313" key="4">
    <source>
        <dbReference type="Proteomes" id="UP000664521"/>
    </source>
</evidence>
<evidence type="ECO:0000256" key="1">
    <source>
        <dbReference type="SAM" id="Coils"/>
    </source>
</evidence>
<gene>
    <name evidence="3" type="ORF">HETSPECPRED_002535</name>
</gene>
<accession>A0A8H3EZZ7</accession>
<protein>
    <submittedName>
        <fullName evidence="3">Uncharacterized protein</fullName>
    </submittedName>
</protein>
<evidence type="ECO:0000313" key="3">
    <source>
        <dbReference type="EMBL" id="CAF9915604.1"/>
    </source>
</evidence>
<feature type="region of interest" description="Disordered" evidence="2">
    <location>
        <begin position="1"/>
        <end position="80"/>
    </location>
</feature>
<proteinExistence type="predicted"/>
<dbReference type="AlphaFoldDB" id="A0A8H3EZZ7"/>
<dbReference type="Proteomes" id="UP000664521">
    <property type="component" value="Unassembled WGS sequence"/>
</dbReference>
<feature type="compositionally biased region" description="Low complexity" evidence="2">
    <location>
        <begin position="66"/>
        <end position="80"/>
    </location>
</feature>
<keyword evidence="1" id="KW-0175">Coiled coil</keyword>
<name>A0A8H3EZZ7_9LECA</name>
<feature type="compositionally biased region" description="Basic and acidic residues" evidence="2">
    <location>
        <begin position="29"/>
        <end position="46"/>
    </location>
</feature>
<dbReference type="EMBL" id="CAJPDS010000016">
    <property type="protein sequence ID" value="CAF9915604.1"/>
    <property type="molecule type" value="Genomic_DNA"/>
</dbReference>
<keyword evidence="4" id="KW-1185">Reference proteome</keyword>
<evidence type="ECO:0000256" key="2">
    <source>
        <dbReference type="SAM" id="MobiDB-lite"/>
    </source>
</evidence>
<comment type="caution">
    <text evidence="3">The sequence shown here is derived from an EMBL/GenBank/DDBJ whole genome shotgun (WGS) entry which is preliminary data.</text>
</comment>
<feature type="compositionally biased region" description="Low complexity" evidence="2">
    <location>
        <begin position="1"/>
        <end position="26"/>
    </location>
</feature>
<sequence>MPAISSTSSSRLATSPSVRSSASPSVHQGQDDLHELPSQLEKDFEKPPMPFSTPKEPCTEPQLLNSGHTSKSSTSFSATDTRLVRYTTNEEEGPSSTQAGSDILSDTRKEWLSDILSDARKEWLGQETARLRQEYEASVCHITAELEKKYQAQLRQTESDTIDKYTKALLERDTIHQSELEALRTNLNYDHKLELNQKSRNIRTNFEGVIAKKDNQLQKLTSELADARQSIKKLKKLTPRHHQDALEDMRAKLERDHSGQLHIKTRNIHTNYSGIIAKKDAQYHDLSKELGDTQQALGQLDDAYQAELTRTQQNHEEEKAQLKAEHGVTTQSLRESFENEIKLLKSHHATIVEKLQENYKDESQDDVDEKITKGSISEADHSTILASLTTAHETELTQVRAMNEELVKLVAKIEDVCVKVRGLDLV</sequence>
<organism evidence="3 4">
    <name type="scientific">Heterodermia speciosa</name>
    <dbReference type="NCBI Taxonomy" id="116794"/>
    <lineage>
        <taxon>Eukaryota</taxon>
        <taxon>Fungi</taxon>
        <taxon>Dikarya</taxon>
        <taxon>Ascomycota</taxon>
        <taxon>Pezizomycotina</taxon>
        <taxon>Lecanoromycetes</taxon>
        <taxon>OSLEUM clade</taxon>
        <taxon>Lecanoromycetidae</taxon>
        <taxon>Caliciales</taxon>
        <taxon>Physciaceae</taxon>
        <taxon>Heterodermia</taxon>
    </lineage>
</organism>